<dbReference type="GO" id="GO:0030182">
    <property type="term" value="P:neuron differentiation"/>
    <property type="evidence" value="ECO:0007669"/>
    <property type="project" value="TreeGrafter"/>
</dbReference>
<feature type="compositionally biased region" description="Basic and acidic residues" evidence="3">
    <location>
        <begin position="9"/>
        <end position="22"/>
    </location>
</feature>
<dbReference type="InterPro" id="IPR009057">
    <property type="entry name" value="Homeodomain-like_sf"/>
</dbReference>
<reference evidence="5" key="1">
    <citation type="submission" date="2013-06" db="EMBL/GenBank/DDBJ databases">
        <title>Nodal signalling determines biradial asymmetry in Hydra.</title>
        <authorList>
            <person name="Watanabe H."/>
            <person name="Schmidt H."/>
            <person name="Kuhn A."/>
            <person name="Oezbek S."/>
            <person name="Hobmayer B."/>
            <person name="Holstein T.W."/>
        </authorList>
    </citation>
    <scope>NUCLEOTIDE SEQUENCE</scope>
</reference>
<dbReference type="GO" id="GO:0005634">
    <property type="term" value="C:nucleus"/>
    <property type="evidence" value="ECO:0007669"/>
    <property type="project" value="UniProtKB-SubCell"/>
</dbReference>
<evidence type="ECO:0000256" key="1">
    <source>
        <dbReference type="PROSITE-ProRule" id="PRU00108"/>
    </source>
</evidence>
<name>A0A0A8K7R3_ACRDI</name>
<dbReference type="GO" id="GO:0003677">
    <property type="term" value="F:DNA binding"/>
    <property type="evidence" value="ECO:0007669"/>
    <property type="project" value="UniProtKB-UniRule"/>
</dbReference>
<keyword evidence="1 2" id="KW-0371">Homeobox</keyword>
<evidence type="ECO:0000313" key="5">
    <source>
        <dbReference type="EMBL" id="BAQ19104.1"/>
    </source>
</evidence>
<keyword evidence="1 2" id="KW-0539">Nucleus</keyword>
<dbReference type="SMART" id="SM00389">
    <property type="entry name" value="HOX"/>
    <property type="match status" value="1"/>
</dbReference>
<evidence type="ECO:0000259" key="4">
    <source>
        <dbReference type="PROSITE" id="PS50071"/>
    </source>
</evidence>
<dbReference type="EMBL" id="AB823876">
    <property type="protein sequence ID" value="BAQ19104.1"/>
    <property type="molecule type" value="Genomic_DNA"/>
</dbReference>
<dbReference type="CDD" id="cd00086">
    <property type="entry name" value="homeodomain"/>
    <property type="match status" value="1"/>
</dbReference>
<comment type="subcellular location">
    <subcellularLocation>
        <location evidence="1 2">Nucleus</location>
    </subcellularLocation>
</comment>
<keyword evidence="1 2" id="KW-0238">DNA-binding</keyword>
<feature type="region of interest" description="Disordered" evidence="3">
    <location>
        <begin position="1"/>
        <end position="26"/>
    </location>
</feature>
<protein>
    <submittedName>
        <fullName evidence="5">Orthopedia homeobox protein</fullName>
    </submittedName>
</protein>
<dbReference type="PROSITE" id="PS50071">
    <property type="entry name" value="HOMEOBOX_2"/>
    <property type="match status" value="1"/>
</dbReference>
<organism evidence="5">
    <name type="scientific">Acropora digitifera</name>
    <name type="common">Staghorn coral</name>
    <dbReference type="NCBI Taxonomy" id="70779"/>
    <lineage>
        <taxon>Eukaryota</taxon>
        <taxon>Metazoa</taxon>
        <taxon>Cnidaria</taxon>
        <taxon>Anthozoa</taxon>
        <taxon>Hexacorallia</taxon>
        <taxon>Scleractinia</taxon>
        <taxon>Astrocoeniina</taxon>
        <taxon>Acroporidae</taxon>
        <taxon>Acropora</taxon>
    </lineage>
</organism>
<proteinExistence type="predicted"/>
<sequence>METTSDSHGAAREQGLDHREHTTSSLLELVPSLEHSIVGILNHNGELNDHDSDSGKNGCVDGKGSPTEHKRIDTVPLDEEDRKGSDSQGVKQKRHRTRFTPAQLNELERCFARTHYPDVFMREDLAARIGLTESRVQVKALKNVDVRLT</sequence>
<feature type="domain" description="Homeobox" evidence="4">
    <location>
        <begin position="90"/>
        <end position="138"/>
    </location>
</feature>
<gene>
    <name evidence="5" type="primary">AdiOtp</name>
</gene>
<dbReference type="AlphaFoldDB" id="A0A0A8K7R3"/>
<dbReference type="InterPro" id="IPR051895">
    <property type="entry name" value="OTP_Homeobox"/>
</dbReference>
<dbReference type="PANTHER" id="PTHR46770">
    <property type="entry name" value="HOMEOBOX PROTEIN ORTHOPEDIA"/>
    <property type="match status" value="1"/>
</dbReference>
<dbReference type="PANTHER" id="PTHR46770:SF1">
    <property type="entry name" value="HOMEOBOX PROTEIN ORTHOPEDIA"/>
    <property type="match status" value="1"/>
</dbReference>
<feature type="DNA-binding region" description="Homeobox" evidence="1">
    <location>
        <begin position="92"/>
        <end position="139"/>
    </location>
</feature>
<dbReference type="InterPro" id="IPR001356">
    <property type="entry name" value="HD"/>
</dbReference>
<dbReference type="Gene3D" id="1.10.10.60">
    <property type="entry name" value="Homeodomain-like"/>
    <property type="match status" value="1"/>
</dbReference>
<accession>A0A0A8K7R3</accession>
<dbReference type="Pfam" id="PF00046">
    <property type="entry name" value="Homeodomain"/>
    <property type="match status" value="1"/>
</dbReference>
<dbReference type="SUPFAM" id="SSF46689">
    <property type="entry name" value="Homeodomain-like"/>
    <property type="match status" value="1"/>
</dbReference>
<evidence type="ECO:0000256" key="3">
    <source>
        <dbReference type="SAM" id="MobiDB-lite"/>
    </source>
</evidence>
<feature type="region of interest" description="Disordered" evidence="3">
    <location>
        <begin position="43"/>
        <end position="99"/>
    </location>
</feature>
<evidence type="ECO:0000256" key="2">
    <source>
        <dbReference type="RuleBase" id="RU000682"/>
    </source>
</evidence>